<dbReference type="Proteomes" id="UP000220397">
    <property type="component" value="Unassembled WGS sequence"/>
</dbReference>
<comment type="caution">
    <text evidence="1">The sequence shown here is derived from an EMBL/GenBank/DDBJ whole genome shotgun (WGS) entry which is preliminary data.</text>
</comment>
<dbReference type="EMBL" id="NTUS01000013">
    <property type="protein sequence ID" value="PFB09160.1"/>
    <property type="molecule type" value="Genomic_DNA"/>
</dbReference>
<evidence type="ECO:0000313" key="1">
    <source>
        <dbReference type="EMBL" id="PFB09160.1"/>
    </source>
</evidence>
<evidence type="ECO:0000313" key="2">
    <source>
        <dbReference type="Proteomes" id="UP000220397"/>
    </source>
</evidence>
<gene>
    <name evidence="1" type="ORF">CN398_06035</name>
</gene>
<accession>A0A9X6VE86</accession>
<sequence length="61" mass="6960">MESNLITFSLLLKELEFGIDLGCVIDAPDGKDVIVREISSVKYTTDNQVEIRIVGEYLWNR</sequence>
<dbReference type="AlphaFoldDB" id="A0A9X6VE86"/>
<organism evidence="1 2">
    <name type="scientific">Bacillus thuringiensis</name>
    <dbReference type="NCBI Taxonomy" id="1428"/>
    <lineage>
        <taxon>Bacteria</taxon>
        <taxon>Bacillati</taxon>
        <taxon>Bacillota</taxon>
        <taxon>Bacilli</taxon>
        <taxon>Bacillales</taxon>
        <taxon>Bacillaceae</taxon>
        <taxon>Bacillus</taxon>
        <taxon>Bacillus cereus group</taxon>
    </lineage>
</organism>
<name>A0A9X6VE86_BACTU</name>
<proteinExistence type="predicted"/>
<reference evidence="1 2" key="1">
    <citation type="submission" date="2017-09" db="EMBL/GenBank/DDBJ databases">
        <title>Large-scale bioinformatics analysis of Bacillus genomes uncovers conserved roles of natural products in bacterial physiology.</title>
        <authorList>
            <consortium name="Agbiome Team Llc"/>
            <person name="Bleich R.M."/>
            <person name="Kirk G.J."/>
            <person name="Santa Maria K.C."/>
            <person name="Allen S.E."/>
            <person name="Farag S."/>
            <person name="Shank E.A."/>
            <person name="Bowers A."/>
        </authorList>
    </citation>
    <scope>NUCLEOTIDE SEQUENCE [LARGE SCALE GENOMIC DNA]</scope>
    <source>
        <strain evidence="1 2">AFS015413</strain>
    </source>
</reference>
<protein>
    <submittedName>
        <fullName evidence="1">Uncharacterized protein</fullName>
    </submittedName>
</protein>
<dbReference type="RefSeq" id="WP_098368650.1">
    <property type="nucleotide sequence ID" value="NZ_JARSYC010000071.1"/>
</dbReference>